<protein>
    <recommendedName>
        <fullName evidence="2">Lipocalin-like domain-containing protein</fullName>
    </recommendedName>
</protein>
<sequence length="77" mass="8882">MRLFTFAGIILLIISCSTGDKNPIEGVWELDRMSWNDTTITPLEPRQVKIYRDSHVMYSWYNISEDSTLSVGFGTYT</sequence>
<name>A0A382BD58_9ZZZZ</name>
<organism evidence="1">
    <name type="scientific">marine metagenome</name>
    <dbReference type="NCBI Taxonomy" id="408172"/>
    <lineage>
        <taxon>unclassified sequences</taxon>
        <taxon>metagenomes</taxon>
        <taxon>ecological metagenomes</taxon>
    </lineage>
</organism>
<gene>
    <name evidence="1" type="ORF">METZ01_LOCUS164644</name>
</gene>
<dbReference type="PROSITE" id="PS51257">
    <property type="entry name" value="PROKAR_LIPOPROTEIN"/>
    <property type="match status" value="1"/>
</dbReference>
<dbReference type="EMBL" id="UINC01029302">
    <property type="protein sequence ID" value="SVB11790.1"/>
    <property type="molecule type" value="Genomic_DNA"/>
</dbReference>
<proteinExistence type="predicted"/>
<evidence type="ECO:0008006" key="2">
    <source>
        <dbReference type="Google" id="ProtNLM"/>
    </source>
</evidence>
<dbReference type="AlphaFoldDB" id="A0A382BD58"/>
<evidence type="ECO:0000313" key="1">
    <source>
        <dbReference type="EMBL" id="SVB11790.1"/>
    </source>
</evidence>
<accession>A0A382BD58</accession>
<reference evidence="1" key="1">
    <citation type="submission" date="2018-05" db="EMBL/GenBank/DDBJ databases">
        <authorList>
            <person name="Lanie J.A."/>
            <person name="Ng W.-L."/>
            <person name="Kazmierczak K.M."/>
            <person name="Andrzejewski T.M."/>
            <person name="Davidsen T.M."/>
            <person name="Wayne K.J."/>
            <person name="Tettelin H."/>
            <person name="Glass J.I."/>
            <person name="Rusch D."/>
            <person name="Podicherti R."/>
            <person name="Tsui H.-C.T."/>
            <person name="Winkler M.E."/>
        </authorList>
    </citation>
    <scope>NUCLEOTIDE SEQUENCE</scope>
</reference>